<dbReference type="PANTHER" id="PTHR43567:SF1">
    <property type="entry name" value="FLAVOREDOXIN"/>
    <property type="match status" value="1"/>
</dbReference>
<feature type="domain" description="Flavin reductase like" evidence="4">
    <location>
        <begin position="9"/>
        <end position="175"/>
    </location>
</feature>
<dbReference type="Pfam" id="PF01613">
    <property type="entry name" value="Flavin_Reduct"/>
    <property type="match status" value="1"/>
</dbReference>
<name>A0A1M7CLC6_9BACT</name>
<comment type="similarity">
    <text evidence="3">Belongs to the flavoredoxin family.</text>
</comment>
<dbReference type="InterPro" id="IPR012349">
    <property type="entry name" value="Split_barrel_FMN-bd"/>
</dbReference>
<evidence type="ECO:0000256" key="2">
    <source>
        <dbReference type="ARBA" id="ARBA00022630"/>
    </source>
</evidence>
<gene>
    <name evidence="5" type="ORF">SAMN05444266_104376</name>
</gene>
<dbReference type="PANTHER" id="PTHR43567">
    <property type="entry name" value="FLAVOREDOXIN-RELATED-RELATED"/>
    <property type="match status" value="1"/>
</dbReference>
<reference evidence="5 6" key="1">
    <citation type="submission" date="2016-11" db="EMBL/GenBank/DDBJ databases">
        <authorList>
            <person name="Jaros S."/>
            <person name="Januszkiewicz K."/>
            <person name="Wedrychowicz H."/>
        </authorList>
    </citation>
    <scope>NUCLEOTIDE SEQUENCE [LARGE SCALE GENOMIC DNA]</scope>
    <source>
        <strain evidence="5 6">DSM 27406</strain>
    </source>
</reference>
<keyword evidence="6" id="KW-1185">Reference proteome</keyword>
<dbReference type="GO" id="GO:0010181">
    <property type="term" value="F:FMN binding"/>
    <property type="evidence" value="ECO:0007669"/>
    <property type="project" value="InterPro"/>
</dbReference>
<evidence type="ECO:0000256" key="3">
    <source>
        <dbReference type="ARBA" id="ARBA00038054"/>
    </source>
</evidence>
<accession>A0A1M7CLC6</accession>
<dbReference type="Proteomes" id="UP000184420">
    <property type="component" value="Unassembled WGS sequence"/>
</dbReference>
<comment type="cofactor">
    <cofactor evidence="1">
        <name>FMN</name>
        <dbReference type="ChEBI" id="CHEBI:58210"/>
    </cofactor>
</comment>
<dbReference type="AlphaFoldDB" id="A0A1M7CLC6"/>
<dbReference type="InterPro" id="IPR002563">
    <property type="entry name" value="Flavin_Rdtase-like_dom"/>
</dbReference>
<protein>
    <submittedName>
        <fullName evidence="5">NADH-FMN oxidoreductase RutF, flavin reductase (DIM6/NTAB) family</fullName>
    </submittedName>
</protein>
<proteinExistence type="inferred from homology"/>
<dbReference type="SUPFAM" id="SSF50475">
    <property type="entry name" value="FMN-binding split barrel"/>
    <property type="match status" value="1"/>
</dbReference>
<dbReference type="Gene3D" id="2.30.110.10">
    <property type="entry name" value="Electron Transport, Fmn-binding Protein, Chain A"/>
    <property type="match status" value="1"/>
</dbReference>
<dbReference type="RefSeq" id="WP_073081089.1">
    <property type="nucleotide sequence ID" value="NZ_FRBL01000004.1"/>
</dbReference>
<dbReference type="STRING" id="1419482.SAMN05444266_104376"/>
<dbReference type="InterPro" id="IPR052174">
    <property type="entry name" value="Flavoredoxin"/>
</dbReference>
<sequence>MHIQSHPSILYFGTPVMLISTTNENGTFNLAPSSSVFWLGWRCMVGLAASSKTTQNLLREKECVINLPSVDQADAVNKLARTTGSNPVPAAKVSRGYFYEPDKFERAGLTPVKSATVKPPSVLECPVQLEAVVEGIHELAAHDEAMRGKIIVFEMRIQQVHLEESILMSGKTDHVDPDKWRPLIMSFQEFYGLGSKAGASTLAQIPESSYRTVDYTRALARK</sequence>
<dbReference type="OrthoDB" id="9794638at2"/>
<dbReference type="GO" id="GO:0016646">
    <property type="term" value="F:oxidoreductase activity, acting on the CH-NH group of donors, NAD or NADP as acceptor"/>
    <property type="evidence" value="ECO:0007669"/>
    <property type="project" value="UniProtKB-ARBA"/>
</dbReference>
<evidence type="ECO:0000256" key="1">
    <source>
        <dbReference type="ARBA" id="ARBA00001917"/>
    </source>
</evidence>
<evidence type="ECO:0000259" key="4">
    <source>
        <dbReference type="SMART" id="SM00903"/>
    </source>
</evidence>
<keyword evidence="2" id="KW-0285">Flavoprotein</keyword>
<evidence type="ECO:0000313" key="5">
    <source>
        <dbReference type="EMBL" id="SHL67972.1"/>
    </source>
</evidence>
<evidence type="ECO:0000313" key="6">
    <source>
        <dbReference type="Proteomes" id="UP000184420"/>
    </source>
</evidence>
<dbReference type="SMART" id="SM00903">
    <property type="entry name" value="Flavin_Reduct"/>
    <property type="match status" value="1"/>
</dbReference>
<organism evidence="5 6">
    <name type="scientific">Chitinophaga jiangningensis</name>
    <dbReference type="NCBI Taxonomy" id="1419482"/>
    <lineage>
        <taxon>Bacteria</taxon>
        <taxon>Pseudomonadati</taxon>
        <taxon>Bacteroidota</taxon>
        <taxon>Chitinophagia</taxon>
        <taxon>Chitinophagales</taxon>
        <taxon>Chitinophagaceae</taxon>
        <taxon>Chitinophaga</taxon>
    </lineage>
</organism>
<dbReference type="EMBL" id="FRBL01000004">
    <property type="protein sequence ID" value="SHL67972.1"/>
    <property type="molecule type" value="Genomic_DNA"/>
</dbReference>